<keyword evidence="1" id="KW-0812">Transmembrane</keyword>
<feature type="transmembrane region" description="Helical" evidence="1">
    <location>
        <begin position="324"/>
        <end position="347"/>
    </location>
</feature>
<dbReference type="InterPro" id="IPR025367">
    <property type="entry name" value="DUF4271"/>
</dbReference>
<keyword evidence="1" id="KW-0472">Membrane</keyword>
<organism evidence="2 3">
    <name type="scientific">Panacibacter microcysteis</name>
    <dbReference type="NCBI Taxonomy" id="2793269"/>
    <lineage>
        <taxon>Bacteria</taxon>
        <taxon>Pseudomonadati</taxon>
        <taxon>Bacteroidota</taxon>
        <taxon>Chitinophagia</taxon>
        <taxon>Chitinophagales</taxon>
        <taxon>Chitinophagaceae</taxon>
        <taxon>Panacibacter</taxon>
    </lineage>
</organism>
<dbReference type="Pfam" id="PF14093">
    <property type="entry name" value="DUF4271"/>
    <property type="match status" value="1"/>
</dbReference>
<reference evidence="2" key="1">
    <citation type="submission" date="2020-11" db="EMBL/GenBank/DDBJ databases">
        <title>Bacterial whole genome sequence for Panacibacter sp. DH6.</title>
        <authorList>
            <person name="Le V."/>
            <person name="Ko S."/>
            <person name="Ahn C.-Y."/>
            <person name="Oh H.-M."/>
        </authorList>
    </citation>
    <scope>NUCLEOTIDE SEQUENCE</scope>
    <source>
        <strain evidence="2">DH6</strain>
    </source>
</reference>
<feature type="transmembrane region" description="Helical" evidence="1">
    <location>
        <begin position="218"/>
        <end position="236"/>
    </location>
</feature>
<proteinExistence type="predicted"/>
<feature type="transmembrane region" description="Helical" evidence="1">
    <location>
        <begin position="191"/>
        <end position="212"/>
    </location>
</feature>
<evidence type="ECO:0000256" key="1">
    <source>
        <dbReference type="SAM" id="Phobius"/>
    </source>
</evidence>
<keyword evidence="3" id="KW-1185">Reference proteome</keyword>
<feature type="transmembrane region" description="Helical" evidence="1">
    <location>
        <begin position="286"/>
        <end position="304"/>
    </location>
</feature>
<dbReference type="Proteomes" id="UP000628448">
    <property type="component" value="Unassembled WGS sequence"/>
</dbReference>
<name>A0A931GXK5_9BACT</name>
<dbReference type="AlphaFoldDB" id="A0A931GXK5"/>
<gene>
    <name evidence="2" type="ORF">I5907_06920</name>
</gene>
<feature type="transmembrane region" description="Helical" evidence="1">
    <location>
        <begin position="139"/>
        <end position="170"/>
    </location>
</feature>
<protein>
    <submittedName>
        <fullName evidence="2">DUF4271 domain-containing protein</fullName>
    </submittedName>
</protein>
<evidence type="ECO:0000313" key="2">
    <source>
        <dbReference type="EMBL" id="MBG9375959.1"/>
    </source>
</evidence>
<comment type="caution">
    <text evidence="2">The sequence shown here is derived from an EMBL/GenBank/DDBJ whole genome shotgun (WGS) entry which is preliminary data.</text>
</comment>
<dbReference type="RefSeq" id="WP_196989983.1">
    <property type="nucleotide sequence ID" value="NZ_JADWYR010000001.1"/>
</dbReference>
<feature type="transmembrane region" description="Helical" evidence="1">
    <location>
        <begin position="257"/>
        <end position="280"/>
    </location>
</feature>
<evidence type="ECO:0000313" key="3">
    <source>
        <dbReference type="Proteomes" id="UP000628448"/>
    </source>
</evidence>
<dbReference type="EMBL" id="JADWYR010000001">
    <property type="protein sequence ID" value="MBG9375959.1"/>
    <property type="molecule type" value="Genomic_DNA"/>
</dbReference>
<keyword evidence="1" id="KW-1133">Transmembrane helix</keyword>
<accession>A0A931GXK5</accession>
<sequence length="349" mass="39625">MKPILTIFFLIFFFCGFSQDDSMLQRLLDSARTATSAAQKALAPKRDTLKARRVARKDSATLPVIINDSLRMDSLRLISADTNLLVPDSVATVSAIIRLPIPWLQDTAFRSLLKIPFIPKKIKPATYEGTLRNVTPKDFLFYALVGLVLLTAIIKQLFPKYFSSIFGLLFQASFRQKQKREQLMQETLPSLLLNILFILGGGLFAALLADYYDRLPIDFWWLVLYSVTILALVYMFKYGVIQFTGWVFNAKDAASTYSFIVFLINKIVGVILIPVVALLAFSTGQMWDVILTIAGSVVILLLIFRYIISLRVIRGTLDINPLHFFIYLCAVEIMPMFIIYKVLLTVIRH</sequence>